<name>A0ABT1I5E5_9PSEU</name>
<evidence type="ECO:0000313" key="3">
    <source>
        <dbReference type="Proteomes" id="UP001205185"/>
    </source>
</evidence>
<accession>A0ABT1I5E5</accession>
<dbReference type="InterPro" id="IPR052189">
    <property type="entry name" value="L-asp_N-monooxygenase_NS-form"/>
</dbReference>
<dbReference type="Proteomes" id="UP001205185">
    <property type="component" value="Unassembled WGS sequence"/>
</dbReference>
<dbReference type="RefSeq" id="WP_253884761.1">
    <property type="nucleotide sequence ID" value="NZ_BAAAVB010000002.1"/>
</dbReference>
<feature type="domain" description="FAD-dependent urate hydroxylase HpyO/Asp monooxygenase CreE-like FAD/NAD(P)-binding" evidence="1">
    <location>
        <begin position="9"/>
        <end position="167"/>
    </location>
</feature>
<sequence>MSSLSRIGVVGGGASAVCLLDAIAAETDLAPGTITVFEPSKHLWRGRPYQPDLDVVRVNATPEDMSVRAGDDHHMFEWLAGRDLFTGSRSVYTDPLSGAQFVPRAVYGDYLEQSARAALLALVRKGWRVELVRNRVERAQPGADGLTMWTDRGVRHEVDYAVFSVGAGRPADLYALSGHAGFIGEPYPVRDSLSGIAADADVAVIGAGLTAVDVVLALAARGHQGKIRVFSRRNVLPAVRQRPIHHVLRHFTPARFRALAAGGARLTLSDLIAVMAAELAEVGEDIATVSRELDSVRTEDAVERLRRQLAEVDSPSVAMRVVQQAVPEAGPDIWPLLTEQDKNLVLAEHDRALMSLCCPMPPGNAAALLRLIDSGQVELVSGLVGIEPTGHGFRLATARGEHATEHRADVVVNGVNARLRKLSEKATPLFSSLVSTGVAEPHPRGGLHVERATSRLTVDGKANPRLYGLGDPTLGSLFFTFGVQSLVDRAVDIVAAIREHSSAGAVRTDDELLPA</sequence>
<dbReference type="Pfam" id="PF13454">
    <property type="entry name" value="NAD_binding_9"/>
    <property type="match status" value="1"/>
</dbReference>
<evidence type="ECO:0000313" key="2">
    <source>
        <dbReference type="EMBL" id="MCP2267849.1"/>
    </source>
</evidence>
<reference evidence="2 3" key="1">
    <citation type="submission" date="2022-06" db="EMBL/GenBank/DDBJ databases">
        <title>Genomic Encyclopedia of Archaeal and Bacterial Type Strains, Phase II (KMG-II): from individual species to whole genera.</title>
        <authorList>
            <person name="Goeker M."/>
        </authorList>
    </citation>
    <scope>NUCLEOTIDE SEQUENCE [LARGE SCALE GENOMIC DNA]</scope>
    <source>
        <strain evidence="2 3">DSM 44255</strain>
    </source>
</reference>
<dbReference type="SUPFAM" id="SSF51905">
    <property type="entry name" value="FAD/NAD(P)-binding domain"/>
    <property type="match status" value="2"/>
</dbReference>
<dbReference type="PANTHER" id="PTHR40254">
    <property type="entry name" value="BLR0577 PROTEIN"/>
    <property type="match status" value="1"/>
</dbReference>
<keyword evidence="3" id="KW-1185">Reference proteome</keyword>
<proteinExistence type="predicted"/>
<dbReference type="InterPro" id="IPR036188">
    <property type="entry name" value="FAD/NAD-bd_sf"/>
</dbReference>
<dbReference type="Gene3D" id="3.50.50.60">
    <property type="entry name" value="FAD/NAD(P)-binding domain"/>
    <property type="match status" value="1"/>
</dbReference>
<dbReference type="PANTHER" id="PTHR40254:SF1">
    <property type="entry name" value="BLR0577 PROTEIN"/>
    <property type="match status" value="1"/>
</dbReference>
<dbReference type="InterPro" id="IPR038732">
    <property type="entry name" value="HpyO/CreE_NAD-binding"/>
</dbReference>
<dbReference type="EMBL" id="JAMTCO010000001">
    <property type="protein sequence ID" value="MCP2267849.1"/>
    <property type="molecule type" value="Genomic_DNA"/>
</dbReference>
<comment type="caution">
    <text evidence="2">The sequence shown here is derived from an EMBL/GenBank/DDBJ whole genome shotgun (WGS) entry which is preliminary data.</text>
</comment>
<gene>
    <name evidence="2" type="ORF">LV75_000331</name>
</gene>
<protein>
    <submittedName>
        <fullName evidence="2">NAD(P)/FAD-binding protein YdhS</fullName>
    </submittedName>
</protein>
<organism evidence="2 3">
    <name type="scientific">Actinokineospora diospyrosa</name>
    <dbReference type="NCBI Taxonomy" id="103728"/>
    <lineage>
        <taxon>Bacteria</taxon>
        <taxon>Bacillati</taxon>
        <taxon>Actinomycetota</taxon>
        <taxon>Actinomycetes</taxon>
        <taxon>Pseudonocardiales</taxon>
        <taxon>Pseudonocardiaceae</taxon>
        <taxon>Actinokineospora</taxon>
    </lineage>
</organism>
<evidence type="ECO:0000259" key="1">
    <source>
        <dbReference type="Pfam" id="PF13454"/>
    </source>
</evidence>